<feature type="domain" description="Prephenate/arogenate dehydrogenase" evidence="10">
    <location>
        <begin position="5"/>
        <end position="286"/>
    </location>
</feature>
<dbReference type="InterPro" id="IPR046825">
    <property type="entry name" value="PDH_C"/>
</dbReference>
<dbReference type="AlphaFoldDB" id="A0A0N1HAV5"/>
<dbReference type="InterPro" id="IPR028939">
    <property type="entry name" value="P5C_Rdtase_cat_N"/>
</dbReference>
<keyword evidence="4 9" id="KW-0521">NADP</keyword>
<keyword evidence="5 9" id="KW-0560">Oxidoreductase</keyword>
<dbReference type="GO" id="GO:0006571">
    <property type="term" value="P:tyrosine biosynthetic process"/>
    <property type="evidence" value="ECO:0007669"/>
    <property type="project" value="UniProtKB-UniRule"/>
</dbReference>
<dbReference type="InterPro" id="IPR036291">
    <property type="entry name" value="NAD(P)-bd_dom_sf"/>
</dbReference>
<keyword evidence="6 9" id="KW-0057">Aromatic amino acid biosynthesis</keyword>
<accession>A0A0N1HAV5</accession>
<dbReference type="Gene3D" id="3.40.50.720">
    <property type="entry name" value="NAD(P)-binding Rossmann-like Domain"/>
    <property type="match status" value="1"/>
</dbReference>
<sequence length="428" mass="48104">MDKSITVGIIGMGDMGRMYARRLSQAGWKICACDLPAKYETLKRDFENEKGITVLPNGHLVSRVSDWIIYSVEAELIERVVAEYGPSTKVGAIVGGQTSCKAPELAAFEKYLPPDVEIVSCHSLHGPAVDPKGQPLVIIQHRASQQSVDLVVKILSCLQSKVVFLSGERHDRITADTQAVTHAAFLSMGSAWAANNQFPWEINRYVGGIENVKINIMMRIYSNKWHVYAGLAILNPAAKQQIRQYATSVTELYKLMLGGHRQELTDRIKTAGAAVFKQDAQDQGLLLSEETLDRFSLSKGPKERMRNNHLSLLAIVDTWWKLGIVPYDHMICSTPLFRIWLGVTEALFRNDALIDEVIDTAIEDNTFRSDDLEFTFAARAWSDCVSFGDFEAYRDRFEKFQKYFAPRFPEAVKLGSDMIKTIVEQTKS</sequence>
<comment type="caution">
    <text evidence="11">The sequence shown here is derived from an EMBL/GenBank/DDBJ whole genome shotgun (WGS) entry which is preliminary data.</text>
</comment>
<evidence type="ECO:0000256" key="6">
    <source>
        <dbReference type="ARBA" id="ARBA00023141"/>
    </source>
</evidence>
<dbReference type="InterPro" id="IPR003099">
    <property type="entry name" value="Prephen_DH"/>
</dbReference>
<dbReference type="Pfam" id="PF03807">
    <property type="entry name" value="F420_oxidored"/>
    <property type="match status" value="1"/>
</dbReference>
<comment type="similarity">
    <text evidence="1 9">Belongs to the prephenate/arogenate dehydrogenase family.</text>
</comment>
<dbReference type="InterPro" id="IPR008927">
    <property type="entry name" value="6-PGluconate_DH-like_C_sf"/>
</dbReference>
<comment type="catalytic activity">
    <reaction evidence="7 9">
        <text>prephenate + NADP(+) = 3-(4-hydroxyphenyl)pyruvate + CO2 + NADPH</text>
        <dbReference type="Rhea" id="RHEA:21640"/>
        <dbReference type="ChEBI" id="CHEBI:16526"/>
        <dbReference type="ChEBI" id="CHEBI:29934"/>
        <dbReference type="ChEBI" id="CHEBI:36242"/>
        <dbReference type="ChEBI" id="CHEBI:57783"/>
        <dbReference type="ChEBI" id="CHEBI:58349"/>
        <dbReference type="EC" id="1.3.1.13"/>
    </reaction>
</comment>
<evidence type="ECO:0000256" key="2">
    <source>
        <dbReference type="ARBA" id="ARBA00022498"/>
    </source>
</evidence>
<dbReference type="PANTHER" id="PTHR21363:SF0">
    <property type="entry name" value="PREPHENATE DEHYDROGENASE [NADP(+)]"/>
    <property type="match status" value="1"/>
</dbReference>
<dbReference type="FunFam" id="1.10.3660.10:FF:000002">
    <property type="entry name" value="Prephenate dehydrogenase [NADP(+)]"/>
    <property type="match status" value="1"/>
</dbReference>
<name>A0A0N1HAV5_9EURO</name>
<evidence type="ECO:0000259" key="10">
    <source>
        <dbReference type="PROSITE" id="PS51176"/>
    </source>
</evidence>
<dbReference type="UniPathway" id="UPA00122">
    <property type="reaction ID" value="UER00962"/>
</dbReference>
<dbReference type="GO" id="GO:0008977">
    <property type="term" value="F:prephenate dehydrogenase (NAD+) activity"/>
    <property type="evidence" value="ECO:0007669"/>
    <property type="project" value="InterPro"/>
</dbReference>
<dbReference type="GO" id="GO:0070403">
    <property type="term" value="F:NAD+ binding"/>
    <property type="evidence" value="ECO:0007669"/>
    <property type="project" value="TreeGrafter"/>
</dbReference>
<keyword evidence="3 9" id="KW-0028">Amino-acid biosynthesis</keyword>
<dbReference type="OrthoDB" id="5399569at2759"/>
<dbReference type="InterPro" id="IPR050812">
    <property type="entry name" value="Preph/Arog_dehydrog"/>
</dbReference>
<proteinExistence type="inferred from homology"/>
<reference evidence="11 12" key="1">
    <citation type="submission" date="2015-06" db="EMBL/GenBank/DDBJ databases">
        <title>Draft genome of the ant-associated black yeast Phialophora attae CBS 131958.</title>
        <authorList>
            <person name="Moreno L.F."/>
            <person name="Stielow B.J."/>
            <person name="de Hoog S."/>
            <person name="Vicente V.A."/>
            <person name="Weiss V.A."/>
            <person name="de Vries M."/>
            <person name="Cruz L.M."/>
            <person name="Souza E.M."/>
        </authorList>
    </citation>
    <scope>NUCLEOTIDE SEQUENCE [LARGE SCALE GENOMIC DNA]</scope>
    <source>
        <strain evidence="11 12">CBS 131958</strain>
    </source>
</reference>
<evidence type="ECO:0000313" key="11">
    <source>
        <dbReference type="EMBL" id="KPI41234.1"/>
    </source>
</evidence>
<keyword evidence="2 9" id="KW-0827">Tyrosine biosynthesis</keyword>
<evidence type="ECO:0000256" key="5">
    <source>
        <dbReference type="ARBA" id="ARBA00023002"/>
    </source>
</evidence>
<dbReference type="Pfam" id="PF20463">
    <property type="entry name" value="PDH_C"/>
    <property type="match status" value="1"/>
</dbReference>
<dbReference type="VEuPathDB" id="FungiDB:AB675_7980"/>
<dbReference type="GeneID" id="28740269"/>
<gene>
    <name evidence="11" type="ORF">AB675_7980</name>
</gene>
<dbReference type="SUPFAM" id="SSF51735">
    <property type="entry name" value="NAD(P)-binding Rossmann-fold domains"/>
    <property type="match status" value="1"/>
</dbReference>
<organism evidence="11 12">
    <name type="scientific">Cyphellophora attinorum</name>
    <dbReference type="NCBI Taxonomy" id="1664694"/>
    <lineage>
        <taxon>Eukaryota</taxon>
        <taxon>Fungi</taxon>
        <taxon>Dikarya</taxon>
        <taxon>Ascomycota</taxon>
        <taxon>Pezizomycotina</taxon>
        <taxon>Eurotiomycetes</taxon>
        <taxon>Chaetothyriomycetidae</taxon>
        <taxon>Chaetothyriales</taxon>
        <taxon>Cyphellophoraceae</taxon>
        <taxon>Cyphellophora</taxon>
    </lineage>
</organism>
<dbReference type="EC" id="1.3.1.13" evidence="9"/>
<evidence type="ECO:0000256" key="4">
    <source>
        <dbReference type="ARBA" id="ARBA00022857"/>
    </source>
</evidence>
<dbReference type="PANTHER" id="PTHR21363">
    <property type="entry name" value="PREPHENATE DEHYDROGENASE"/>
    <property type="match status" value="1"/>
</dbReference>
<dbReference type="Gene3D" id="1.10.3660.10">
    <property type="entry name" value="6-phosphogluconate dehydrogenase C-terminal like domain"/>
    <property type="match status" value="2"/>
</dbReference>
<dbReference type="PIRSF" id="PIRSF036510">
    <property type="entry name" value="PDH_fung"/>
    <property type="match status" value="1"/>
</dbReference>
<dbReference type="GO" id="GO:0004665">
    <property type="term" value="F:prephenate dehydrogenase (NADP+) activity"/>
    <property type="evidence" value="ECO:0007669"/>
    <property type="project" value="UniProtKB-UniRule"/>
</dbReference>
<dbReference type="SUPFAM" id="SSF48179">
    <property type="entry name" value="6-phosphogluconate dehydrogenase C-terminal domain-like"/>
    <property type="match status" value="2"/>
</dbReference>
<evidence type="ECO:0000256" key="8">
    <source>
        <dbReference type="ARBA" id="ARBA00060605"/>
    </source>
</evidence>
<evidence type="ECO:0000256" key="1">
    <source>
        <dbReference type="ARBA" id="ARBA00007964"/>
    </source>
</evidence>
<protein>
    <recommendedName>
        <fullName evidence="9">Prephenate dehydrogenase [NADP(+)]</fullName>
        <shortName evidence="9">PRDH</shortName>
        <ecNumber evidence="9">1.3.1.13</ecNumber>
    </recommendedName>
</protein>
<evidence type="ECO:0000313" key="12">
    <source>
        <dbReference type="Proteomes" id="UP000038010"/>
    </source>
</evidence>
<dbReference type="Proteomes" id="UP000038010">
    <property type="component" value="Unassembled WGS sequence"/>
</dbReference>
<keyword evidence="12" id="KW-1185">Reference proteome</keyword>
<evidence type="ECO:0000256" key="7">
    <source>
        <dbReference type="ARBA" id="ARBA00051295"/>
    </source>
</evidence>
<dbReference type="RefSeq" id="XP_018001197.1">
    <property type="nucleotide sequence ID" value="XM_018148389.1"/>
</dbReference>
<comment type="pathway">
    <text evidence="8 9">Amino-acid biosynthesis; L-tyrosine biosynthesis; (4-hydroxyphenyl)pyruvate from prephenate (NADP(+) route): step 1/1.</text>
</comment>
<dbReference type="InterPro" id="IPR012385">
    <property type="entry name" value="Prephenate_DH_fun"/>
</dbReference>
<dbReference type="PROSITE" id="PS51176">
    <property type="entry name" value="PDH_ADH"/>
    <property type="match status" value="1"/>
</dbReference>
<dbReference type="EMBL" id="LFJN01000010">
    <property type="protein sequence ID" value="KPI41234.1"/>
    <property type="molecule type" value="Genomic_DNA"/>
</dbReference>
<dbReference type="FunFam" id="3.40.50.720:FF:000339">
    <property type="entry name" value="Prephenate dehydrogenase [NADP(+)]"/>
    <property type="match status" value="1"/>
</dbReference>
<evidence type="ECO:0000256" key="3">
    <source>
        <dbReference type="ARBA" id="ARBA00022605"/>
    </source>
</evidence>
<dbReference type="STRING" id="1664694.A0A0N1HAV5"/>
<dbReference type="FunFam" id="1.10.3660.10:FF:000004">
    <property type="entry name" value="Prephenate dehydrogenase [NADP(+)]"/>
    <property type="match status" value="1"/>
</dbReference>
<evidence type="ECO:0000256" key="9">
    <source>
        <dbReference type="PIRNR" id="PIRNR036510"/>
    </source>
</evidence>